<dbReference type="InterPro" id="IPR012340">
    <property type="entry name" value="NA-bd_OB-fold"/>
</dbReference>
<comment type="function">
    <text evidence="7">Involved in DNA repair and RecF pathway recombination.</text>
</comment>
<dbReference type="Proteomes" id="UP000322976">
    <property type="component" value="Unassembled WGS sequence"/>
</dbReference>
<evidence type="ECO:0000313" key="10">
    <source>
        <dbReference type="Proteomes" id="UP000322976"/>
    </source>
</evidence>
<dbReference type="NCBIfam" id="TIGR00613">
    <property type="entry name" value="reco"/>
    <property type="match status" value="1"/>
</dbReference>
<dbReference type="GO" id="GO:0043590">
    <property type="term" value="C:bacterial nucleoid"/>
    <property type="evidence" value="ECO:0007669"/>
    <property type="project" value="TreeGrafter"/>
</dbReference>
<dbReference type="InterPro" id="IPR003717">
    <property type="entry name" value="RecO"/>
</dbReference>
<dbReference type="GO" id="GO:0006302">
    <property type="term" value="P:double-strand break repair"/>
    <property type="evidence" value="ECO:0007669"/>
    <property type="project" value="TreeGrafter"/>
</dbReference>
<dbReference type="InterPro" id="IPR037278">
    <property type="entry name" value="ARFGAP/RecO"/>
</dbReference>
<evidence type="ECO:0000313" key="9">
    <source>
        <dbReference type="EMBL" id="TZE81858.1"/>
    </source>
</evidence>
<feature type="domain" description="DNA replication/recombination mediator RecO N-terminal" evidence="8">
    <location>
        <begin position="14"/>
        <end position="85"/>
    </location>
</feature>
<dbReference type="Gene3D" id="2.40.50.140">
    <property type="entry name" value="Nucleic acid-binding proteins"/>
    <property type="match status" value="1"/>
</dbReference>
<dbReference type="InterPro" id="IPR022572">
    <property type="entry name" value="DNA_rep/recomb_RecO_N"/>
</dbReference>
<evidence type="ECO:0000256" key="4">
    <source>
        <dbReference type="ARBA" id="ARBA00023172"/>
    </source>
</evidence>
<keyword evidence="5 7" id="KW-0234">DNA repair</keyword>
<protein>
    <recommendedName>
        <fullName evidence="2 7">DNA repair protein RecO</fullName>
    </recommendedName>
    <alternativeName>
        <fullName evidence="6 7">Recombination protein O</fullName>
    </alternativeName>
</protein>
<keyword evidence="3 7" id="KW-0227">DNA damage</keyword>
<evidence type="ECO:0000256" key="2">
    <source>
        <dbReference type="ARBA" id="ARBA00021310"/>
    </source>
</evidence>
<dbReference type="PANTHER" id="PTHR33991:SF1">
    <property type="entry name" value="DNA REPAIR PROTEIN RECO"/>
    <property type="match status" value="1"/>
</dbReference>
<evidence type="ECO:0000256" key="3">
    <source>
        <dbReference type="ARBA" id="ARBA00022763"/>
    </source>
</evidence>
<gene>
    <name evidence="7 9" type="primary">recO</name>
    <name evidence="9" type="ORF">FWJ32_07725</name>
</gene>
<keyword evidence="4 7" id="KW-0233">DNA recombination</keyword>
<dbReference type="EMBL" id="VTPS01000010">
    <property type="protein sequence ID" value="TZE81858.1"/>
    <property type="molecule type" value="Genomic_DNA"/>
</dbReference>
<comment type="caution">
    <text evidence="9">The sequence shown here is derived from an EMBL/GenBank/DDBJ whole genome shotgun (WGS) entry which is preliminary data.</text>
</comment>
<proteinExistence type="inferred from homology"/>
<evidence type="ECO:0000256" key="6">
    <source>
        <dbReference type="ARBA" id="ARBA00033409"/>
    </source>
</evidence>
<dbReference type="GO" id="GO:0006310">
    <property type="term" value="P:DNA recombination"/>
    <property type="evidence" value="ECO:0007669"/>
    <property type="project" value="UniProtKB-UniRule"/>
</dbReference>
<dbReference type="Pfam" id="PF02565">
    <property type="entry name" value="RecO_C"/>
    <property type="match status" value="1"/>
</dbReference>
<dbReference type="PANTHER" id="PTHR33991">
    <property type="entry name" value="DNA REPAIR PROTEIN RECO"/>
    <property type="match status" value="1"/>
</dbReference>
<evidence type="ECO:0000259" key="8">
    <source>
        <dbReference type="Pfam" id="PF11967"/>
    </source>
</evidence>
<dbReference type="Gene3D" id="1.20.1440.120">
    <property type="entry name" value="Recombination protein O, C-terminal domain"/>
    <property type="match status" value="1"/>
</dbReference>
<sequence>MMRLKMKGYGGSLYRVNAIVVKAYSFGENDRIVTLFTDRLGIIQAIAKGARKIKSHLLSATVPFSEGSYLLYKGRSLYTITQFDFEETHNKIARDMECLTCAEYLVELSMKVGTEYTDDRLYMLFKDGLKYLDNGIGEPELLVYAFSLWIMKLNGLKPNLISCTQCYSSVDDGIWFSAEAGGVLCSKCHLNYADSFRIDRSTISVCRYMEEHQFSFLSHLNILKRTRVEIDKVIKSLIRYYIDPDIRTLELLSTGEYTL</sequence>
<accession>A0A5D8QF37</accession>
<evidence type="ECO:0000256" key="5">
    <source>
        <dbReference type="ARBA" id="ARBA00023204"/>
    </source>
</evidence>
<comment type="similarity">
    <text evidence="1 7">Belongs to the RecO family.</text>
</comment>
<evidence type="ECO:0000256" key="1">
    <source>
        <dbReference type="ARBA" id="ARBA00007452"/>
    </source>
</evidence>
<dbReference type="SUPFAM" id="SSF57863">
    <property type="entry name" value="ArfGap/RecO-like zinc finger"/>
    <property type="match status" value="1"/>
</dbReference>
<dbReference type="HAMAP" id="MF_00201">
    <property type="entry name" value="RecO"/>
    <property type="match status" value="1"/>
</dbReference>
<dbReference type="AlphaFoldDB" id="A0A5D8QF37"/>
<dbReference type="SUPFAM" id="SSF50249">
    <property type="entry name" value="Nucleic acid-binding proteins"/>
    <property type="match status" value="1"/>
</dbReference>
<dbReference type="Pfam" id="PF11967">
    <property type="entry name" value="RecO_N"/>
    <property type="match status" value="1"/>
</dbReference>
<reference evidence="9 10" key="1">
    <citation type="submission" date="2019-08" db="EMBL/GenBank/DDBJ databases">
        <title>Calorimonas adulescens gen. nov., sp. nov., an anaerobic thermophilic bacterium from Sakhalin hot spring.</title>
        <authorList>
            <person name="Khomyakova M.A."/>
            <person name="Merkel A.Y."/>
            <person name="Novikov A."/>
            <person name="Bonch-Osmolovskaya E.A."/>
            <person name="Slobodkin A.I."/>
        </authorList>
    </citation>
    <scope>NUCLEOTIDE SEQUENCE [LARGE SCALE GENOMIC DNA]</scope>
    <source>
        <strain evidence="9 10">A05MB</strain>
    </source>
</reference>
<dbReference type="InterPro" id="IPR042242">
    <property type="entry name" value="RecO_C"/>
</dbReference>
<organism evidence="9 10">
    <name type="scientific">Calorimonas adulescens</name>
    <dbReference type="NCBI Taxonomy" id="2606906"/>
    <lineage>
        <taxon>Bacteria</taxon>
        <taxon>Bacillati</taxon>
        <taxon>Bacillota</taxon>
        <taxon>Clostridia</taxon>
        <taxon>Thermoanaerobacterales</taxon>
        <taxon>Thermoanaerobacteraceae</taxon>
        <taxon>Calorimonas</taxon>
    </lineage>
</organism>
<keyword evidence="10" id="KW-1185">Reference proteome</keyword>
<evidence type="ECO:0000256" key="7">
    <source>
        <dbReference type="HAMAP-Rule" id="MF_00201"/>
    </source>
</evidence>
<name>A0A5D8QF37_9THEO</name>